<dbReference type="EMBL" id="JBHUDE010000043">
    <property type="protein sequence ID" value="MFD1607855.1"/>
    <property type="molecule type" value="Genomic_DNA"/>
</dbReference>
<keyword evidence="9 11" id="KW-0057">Aromatic amino acid biosynthesis</keyword>
<comment type="pathway">
    <text evidence="1 11">Metabolic intermediate biosynthesis; chorismate biosynthesis; chorismate from D-erythrose 4-phosphate and phosphoenolpyruvate: step 5/7.</text>
</comment>
<feature type="binding site" evidence="11">
    <location>
        <begin position="2"/>
        <end position="7"/>
    </location>
    <ligand>
        <name>ATP</name>
        <dbReference type="ChEBI" id="CHEBI:30616"/>
    </ligand>
</feature>
<dbReference type="Gene3D" id="3.40.50.300">
    <property type="entry name" value="P-loop containing nucleotide triphosphate hydrolases"/>
    <property type="match status" value="1"/>
</dbReference>
<keyword evidence="5 11" id="KW-0808">Transferase</keyword>
<comment type="catalytic activity">
    <reaction evidence="10 11">
        <text>shikimate + ATP = 3-phosphoshikimate + ADP + H(+)</text>
        <dbReference type="Rhea" id="RHEA:13121"/>
        <dbReference type="ChEBI" id="CHEBI:15378"/>
        <dbReference type="ChEBI" id="CHEBI:30616"/>
        <dbReference type="ChEBI" id="CHEBI:36208"/>
        <dbReference type="ChEBI" id="CHEBI:145989"/>
        <dbReference type="ChEBI" id="CHEBI:456216"/>
        <dbReference type="EC" id="2.7.1.71"/>
    </reaction>
</comment>
<feature type="binding site" evidence="11">
    <location>
        <position position="6"/>
    </location>
    <ligand>
        <name>Mg(2+)</name>
        <dbReference type="ChEBI" id="CHEBI:18420"/>
    </ligand>
</feature>
<dbReference type="CDD" id="cd00464">
    <property type="entry name" value="SK"/>
    <property type="match status" value="1"/>
</dbReference>
<gene>
    <name evidence="11" type="primary">aroK</name>
    <name evidence="12" type="ORF">ACFSBH_09335</name>
</gene>
<comment type="subcellular location">
    <subcellularLocation>
        <location evidence="11">Cytoplasm</location>
    </subcellularLocation>
</comment>
<evidence type="ECO:0000256" key="7">
    <source>
        <dbReference type="ARBA" id="ARBA00022777"/>
    </source>
</evidence>
<proteinExistence type="inferred from homology"/>
<dbReference type="InterPro" id="IPR027417">
    <property type="entry name" value="P-loop_NTPase"/>
</dbReference>
<evidence type="ECO:0000256" key="6">
    <source>
        <dbReference type="ARBA" id="ARBA00022741"/>
    </source>
</evidence>
<keyword evidence="11" id="KW-0460">Magnesium</keyword>
<keyword evidence="13" id="KW-1185">Reference proteome</keyword>
<feature type="binding site" evidence="11">
    <location>
        <position position="127"/>
    </location>
    <ligand>
        <name>substrate</name>
    </ligand>
</feature>
<evidence type="ECO:0000256" key="10">
    <source>
        <dbReference type="ARBA" id="ARBA00048567"/>
    </source>
</evidence>
<comment type="similarity">
    <text evidence="2 11">Belongs to the shikimate kinase family.</text>
</comment>
<keyword evidence="8 11" id="KW-0067">ATP-binding</keyword>
<name>A0ABW4HR96_9BACI</name>
<keyword evidence="11" id="KW-0479">Metal-binding</keyword>
<evidence type="ECO:0000256" key="9">
    <source>
        <dbReference type="ARBA" id="ARBA00023141"/>
    </source>
</evidence>
<dbReference type="RefSeq" id="WP_379597244.1">
    <property type="nucleotide sequence ID" value="NZ_JBHUDE010000043.1"/>
</dbReference>
<comment type="function">
    <text evidence="11">Catalyzes the specific phosphorylation of the 3-hydroxyl group of shikimic acid using ATP as a cosubstrate.</text>
</comment>
<dbReference type="HAMAP" id="MF_00109">
    <property type="entry name" value="Shikimate_kinase"/>
    <property type="match status" value="1"/>
</dbReference>
<keyword evidence="11" id="KW-0963">Cytoplasm</keyword>
<sequence length="159" mass="18433">MGVGKTTIGQELARKLQYGFIDTDAEIEVKYGMKTVDIFSIYGEKDFRKTEREIVMETCQMEGKVISLGGGAFKQEEIRQACLEHGIVVFLDMTWEFWKERISILSPTRPLLQEKSLDDIEKLFNDRQAIYQDHHIRVQIDNLGVDQAVEAIYDELKLR</sequence>
<dbReference type="GO" id="GO:0004765">
    <property type="term" value="F:shikimate kinase activity"/>
    <property type="evidence" value="ECO:0007669"/>
    <property type="project" value="UniProtKB-EC"/>
</dbReference>
<evidence type="ECO:0000256" key="2">
    <source>
        <dbReference type="ARBA" id="ARBA00006997"/>
    </source>
</evidence>
<feature type="binding site" evidence="11">
    <location>
        <position position="70"/>
    </location>
    <ligand>
        <name>substrate</name>
    </ligand>
</feature>
<evidence type="ECO:0000313" key="12">
    <source>
        <dbReference type="EMBL" id="MFD1607855.1"/>
    </source>
</evidence>
<dbReference type="InterPro" id="IPR023000">
    <property type="entry name" value="Shikimate_kinase_CS"/>
</dbReference>
<feature type="binding site" evidence="11">
    <location>
        <position position="24"/>
    </location>
    <ligand>
        <name>substrate</name>
    </ligand>
</feature>
<feature type="binding site" evidence="11">
    <location>
        <position position="48"/>
    </location>
    <ligand>
        <name>substrate</name>
    </ligand>
</feature>
<comment type="caution">
    <text evidence="12">The sequence shown here is derived from an EMBL/GenBank/DDBJ whole genome shotgun (WGS) entry which is preliminary data.</text>
</comment>
<dbReference type="Pfam" id="PF01202">
    <property type="entry name" value="SKI"/>
    <property type="match status" value="1"/>
</dbReference>
<keyword evidence="7 11" id="KW-0418">Kinase</keyword>
<dbReference type="InterPro" id="IPR031322">
    <property type="entry name" value="Shikimate/glucono_kinase"/>
</dbReference>
<organism evidence="12 13">
    <name type="scientific">Oceanobacillus luteolus</name>
    <dbReference type="NCBI Taxonomy" id="1274358"/>
    <lineage>
        <taxon>Bacteria</taxon>
        <taxon>Bacillati</taxon>
        <taxon>Bacillota</taxon>
        <taxon>Bacilli</taxon>
        <taxon>Bacillales</taxon>
        <taxon>Bacillaceae</taxon>
        <taxon>Oceanobacillus</taxon>
    </lineage>
</organism>
<evidence type="ECO:0000256" key="1">
    <source>
        <dbReference type="ARBA" id="ARBA00004842"/>
    </source>
</evidence>
<evidence type="ECO:0000256" key="11">
    <source>
        <dbReference type="HAMAP-Rule" id="MF_00109"/>
    </source>
</evidence>
<evidence type="ECO:0000256" key="3">
    <source>
        <dbReference type="ARBA" id="ARBA00012154"/>
    </source>
</evidence>
<evidence type="ECO:0000313" key="13">
    <source>
        <dbReference type="Proteomes" id="UP001597221"/>
    </source>
</evidence>
<keyword evidence="4 11" id="KW-0028">Amino-acid biosynthesis</keyword>
<dbReference type="InterPro" id="IPR000623">
    <property type="entry name" value="Shikimate_kinase/TSH1"/>
</dbReference>
<dbReference type="EC" id="2.7.1.71" evidence="3 11"/>
<reference evidence="13" key="1">
    <citation type="journal article" date="2019" name="Int. J. Syst. Evol. Microbiol.">
        <title>The Global Catalogue of Microorganisms (GCM) 10K type strain sequencing project: providing services to taxonomists for standard genome sequencing and annotation.</title>
        <authorList>
            <consortium name="The Broad Institute Genomics Platform"/>
            <consortium name="The Broad Institute Genome Sequencing Center for Infectious Disease"/>
            <person name="Wu L."/>
            <person name="Ma J."/>
        </authorList>
    </citation>
    <scope>NUCLEOTIDE SEQUENCE [LARGE SCALE GENOMIC DNA]</scope>
    <source>
        <strain evidence="13">CGMCC 1.12376</strain>
    </source>
</reference>
<accession>A0ABW4HR96</accession>
<evidence type="ECO:0000256" key="8">
    <source>
        <dbReference type="ARBA" id="ARBA00022840"/>
    </source>
</evidence>
<dbReference type="Proteomes" id="UP001597221">
    <property type="component" value="Unassembled WGS sequence"/>
</dbReference>
<feature type="binding site" evidence="11">
    <location>
        <position position="109"/>
    </location>
    <ligand>
        <name>ATP</name>
        <dbReference type="ChEBI" id="CHEBI:30616"/>
    </ligand>
</feature>
<comment type="cofactor">
    <cofactor evidence="11">
        <name>Mg(2+)</name>
        <dbReference type="ChEBI" id="CHEBI:18420"/>
    </cofactor>
    <text evidence="11">Binds 1 Mg(2+) ion per subunit.</text>
</comment>
<dbReference type="PANTHER" id="PTHR21087">
    <property type="entry name" value="SHIKIMATE KINASE"/>
    <property type="match status" value="1"/>
</dbReference>
<comment type="caution">
    <text evidence="11">Lacks conserved residue(s) required for the propagation of feature annotation.</text>
</comment>
<evidence type="ECO:0000256" key="5">
    <source>
        <dbReference type="ARBA" id="ARBA00022679"/>
    </source>
</evidence>
<comment type="subunit">
    <text evidence="11">Monomer.</text>
</comment>
<dbReference type="PROSITE" id="PS01128">
    <property type="entry name" value="SHIKIMATE_KINASE"/>
    <property type="match status" value="1"/>
</dbReference>
<protein>
    <recommendedName>
        <fullName evidence="3 11">Shikimate kinase</fullName>
        <shortName evidence="11">SK</shortName>
        <ecNumber evidence="3 11">2.7.1.71</ecNumber>
    </recommendedName>
</protein>
<dbReference type="PRINTS" id="PR01100">
    <property type="entry name" value="SHIKIMTKNASE"/>
</dbReference>
<keyword evidence="6 11" id="KW-0547">Nucleotide-binding</keyword>
<dbReference type="PANTHER" id="PTHR21087:SF16">
    <property type="entry name" value="SHIKIMATE KINASE 1, CHLOROPLASTIC"/>
    <property type="match status" value="1"/>
</dbReference>
<evidence type="ECO:0000256" key="4">
    <source>
        <dbReference type="ARBA" id="ARBA00022605"/>
    </source>
</evidence>
<dbReference type="SUPFAM" id="SSF52540">
    <property type="entry name" value="P-loop containing nucleoside triphosphate hydrolases"/>
    <property type="match status" value="1"/>
</dbReference>